<dbReference type="Proteomes" id="UP001595799">
    <property type="component" value="Unassembled WGS sequence"/>
</dbReference>
<dbReference type="EMBL" id="JBHSCW010000001">
    <property type="protein sequence ID" value="MFC4350002.1"/>
    <property type="molecule type" value="Genomic_DNA"/>
</dbReference>
<dbReference type="Gene3D" id="3.90.230.10">
    <property type="entry name" value="Creatinase/methionine aminopeptidase superfamily"/>
    <property type="match status" value="1"/>
</dbReference>
<evidence type="ECO:0000256" key="8">
    <source>
        <dbReference type="SAM" id="Phobius"/>
    </source>
</evidence>
<dbReference type="Pfam" id="PF16188">
    <property type="entry name" value="Peptidase_M24_C"/>
    <property type="match status" value="1"/>
</dbReference>
<evidence type="ECO:0000256" key="2">
    <source>
        <dbReference type="ARBA" id="ARBA00022670"/>
    </source>
</evidence>
<comment type="caution">
    <text evidence="12">The sequence shown here is derived from an EMBL/GenBank/DDBJ whole genome shotgun (WGS) entry which is preliminary data.</text>
</comment>
<dbReference type="PANTHER" id="PTHR43763">
    <property type="entry name" value="XAA-PRO AMINOPEPTIDASE 1"/>
    <property type="match status" value="1"/>
</dbReference>
<dbReference type="Pfam" id="PF00557">
    <property type="entry name" value="Peptidase_M24"/>
    <property type="match status" value="1"/>
</dbReference>
<evidence type="ECO:0000313" key="12">
    <source>
        <dbReference type="EMBL" id="MFC4350002.1"/>
    </source>
</evidence>
<dbReference type="Gene3D" id="3.40.350.10">
    <property type="entry name" value="Creatinase/prolidase N-terminal domain"/>
    <property type="match status" value="2"/>
</dbReference>
<feature type="domain" description="Peptidase M24" evidence="9">
    <location>
        <begin position="313"/>
        <end position="525"/>
    </location>
</feature>
<keyword evidence="8" id="KW-1133">Transmembrane helix</keyword>
<sequence length="595" mass="65953">MTEHSKQRSRLAALRAELRLRGLDGFIIPRSDEYQGEYVPPSAERLAWLTGFTGSAGFAVVLAEAAAIFVDGRYTLQVRNECDGDSWTFRHVTEEPRRSWLAEHLPEGGQLGYDPWLHSQREVETLKDECARVGGDAAACPDNPLDSIWSDRPDPPASTVETHPLAFAGESSESKRQRVSQVLQDNQQDAVVLTRSDSIAWLLNIRGTDVPHCPLALSFAILHSDARVDWFINARRVPDEVAALLGEAVRLHPADSFAAALGELGSKCVRLEPESAVAWIFDRLRGAEAEIRTGADPCQLPKAAKNETEVAGTRAAHLRDGAALCRFLYWLDGAAARENLTELEASQRLLEFRREGQYFRDTSFETISGSGPNGAIVHYRVTEDSNRTLKSGELYLVDSGGQYLDGTTDVTRTIAIGTPTQDMRENYTRVLKGHIAVATVRFPQGTSGGQLDVLARRPLWEVGRDFDHGTGHGVGSYLNVHEGPQRIAKRPDSVALQPGMILSNEPGYYRTNAYGIRIENLVVVQRASEEGERPMLGFETLTLAPLDRRLIEESLLSREERDWVDAYHARVLREIAPQVDEGTRGWLEEATRPLG</sequence>
<dbReference type="Pfam" id="PF16189">
    <property type="entry name" value="Creatinase_N_2"/>
    <property type="match status" value="1"/>
</dbReference>
<comment type="similarity">
    <text evidence="1 6">Belongs to the peptidase M24B family.</text>
</comment>
<accession>A0ABV8UFF6</accession>
<feature type="transmembrane region" description="Helical" evidence="8">
    <location>
        <begin position="46"/>
        <end position="70"/>
    </location>
</feature>
<evidence type="ECO:0000256" key="7">
    <source>
        <dbReference type="SAM" id="MobiDB-lite"/>
    </source>
</evidence>
<dbReference type="InterPro" id="IPR001131">
    <property type="entry name" value="Peptidase_M24B_aminopep-P_CS"/>
</dbReference>
<feature type="domain" description="Peptidase M24 C-terminal" evidence="11">
    <location>
        <begin position="534"/>
        <end position="594"/>
    </location>
</feature>
<evidence type="ECO:0000259" key="11">
    <source>
        <dbReference type="Pfam" id="PF16188"/>
    </source>
</evidence>
<evidence type="ECO:0000259" key="9">
    <source>
        <dbReference type="Pfam" id="PF00557"/>
    </source>
</evidence>
<organism evidence="12 13">
    <name type="scientific">Fodinicurvata halophila</name>
    <dbReference type="NCBI Taxonomy" id="1419723"/>
    <lineage>
        <taxon>Bacteria</taxon>
        <taxon>Pseudomonadati</taxon>
        <taxon>Pseudomonadota</taxon>
        <taxon>Alphaproteobacteria</taxon>
        <taxon>Rhodospirillales</taxon>
        <taxon>Rhodovibrionaceae</taxon>
        <taxon>Fodinicurvata</taxon>
    </lineage>
</organism>
<dbReference type="InterPro" id="IPR033740">
    <property type="entry name" value="Pept_M24B"/>
</dbReference>
<evidence type="ECO:0000256" key="5">
    <source>
        <dbReference type="ARBA" id="ARBA00023049"/>
    </source>
</evidence>
<proteinExistence type="inferred from homology"/>
<keyword evidence="8" id="KW-0472">Membrane</keyword>
<dbReference type="InterPro" id="IPR000587">
    <property type="entry name" value="Creatinase_N"/>
</dbReference>
<keyword evidence="12" id="KW-0031">Aminopeptidase</keyword>
<dbReference type="InterPro" id="IPR032416">
    <property type="entry name" value="Peptidase_M24_C"/>
</dbReference>
<dbReference type="InterPro" id="IPR050422">
    <property type="entry name" value="X-Pro_aminopeptidase_P"/>
</dbReference>
<dbReference type="SUPFAM" id="SSF55920">
    <property type="entry name" value="Creatinase/aminopeptidase"/>
    <property type="match status" value="1"/>
</dbReference>
<dbReference type="InterPro" id="IPR036005">
    <property type="entry name" value="Creatinase/aminopeptidase-like"/>
</dbReference>
<dbReference type="CDD" id="cd01085">
    <property type="entry name" value="APP"/>
    <property type="match status" value="1"/>
</dbReference>
<feature type="region of interest" description="Disordered" evidence="7">
    <location>
        <begin position="143"/>
        <end position="162"/>
    </location>
</feature>
<keyword evidence="5" id="KW-0482">Metalloprotease</keyword>
<keyword evidence="13" id="KW-1185">Reference proteome</keyword>
<evidence type="ECO:0000256" key="3">
    <source>
        <dbReference type="ARBA" id="ARBA00022723"/>
    </source>
</evidence>
<feature type="domain" description="Creatinase N-terminal" evidence="10">
    <location>
        <begin position="10"/>
        <end position="131"/>
    </location>
</feature>
<evidence type="ECO:0000256" key="6">
    <source>
        <dbReference type="RuleBase" id="RU000590"/>
    </source>
</evidence>
<dbReference type="InterPro" id="IPR000994">
    <property type="entry name" value="Pept_M24"/>
</dbReference>
<keyword evidence="8" id="KW-0812">Transmembrane</keyword>
<reference evidence="13" key="1">
    <citation type="journal article" date="2019" name="Int. J. Syst. Evol. Microbiol.">
        <title>The Global Catalogue of Microorganisms (GCM) 10K type strain sequencing project: providing services to taxonomists for standard genome sequencing and annotation.</title>
        <authorList>
            <consortium name="The Broad Institute Genomics Platform"/>
            <consortium name="The Broad Institute Genome Sequencing Center for Infectious Disease"/>
            <person name="Wu L."/>
            <person name="Ma J."/>
        </authorList>
    </citation>
    <scope>NUCLEOTIDE SEQUENCE [LARGE SCALE GENOMIC DNA]</scope>
    <source>
        <strain evidence="13">CECT 8472</strain>
    </source>
</reference>
<dbReference type="PANTHER" id="PTHR43763:SF6">
    <property type="entry name" value="XAA-PRO AMINOPEPTIDASE 1"/>
    <property type="match status" value="1"/>
</dbReference>
<dbReference type="PROSITE" id="PS00491">
    <property type="entry name" value="PROLINE_PEPTIDASE"/>
    <property type="match status" value="1"/>
</dbReference>
<protein>
    <submittedName>
        <fullName evidence="12">Aminopeptidase P family protein</fullName>
        <ecNumber evidence="12">3.4.11.-</ecNumber>
    </submittedName>
</protein>
<keyword evidence="3 6" id="KW-0479">Metal-binding</keyword>
<name>A0ABV8UFF6_9PROT</name>
<evidence type="ECO:0000259" key="10">
    <source>
        <dbReference type="Pfam" id="PF01321"/>
    </source>
</evidence>
<evidence type="ECO:0000256" key="4">
    <source>
        <dbReference type="ARBA" id="ARBA00022801"/>
    </source>
</evidence>
<evidence type="ECO:0000256" key="1">
    <source>
        <dbReference type="ARBA" id="ARBA00008766"/>
    </source>
</evidence>
<dbReference type="Pfam" id="PF01321">
    <property type="entry name" value="Creatinase_N"/>
    <property type="match status" value="1"/>
</dbReference>
<keyword evidence="2" id="KW-0645">Protease</keyword>
<dbReference type="InterPro" id="IPR029149">
    <property type="entry name" value="Creatin/AminoP/Spt16_N"/>
</dbReference>
<evidence type="ECO:0000313" key="13">
    <source>
        <dbReference type="Proteomes" id="UP001595799"/>
    </source>
</evidence>
<dbReference type="SUPFAM" id="SSF53092">
    <property type="entry name" value="Creatinase/prolidase N-terminal domain"/>
    <property type="match status" value="2"/>
</dbReference>
<dbReference type="RefSeq" id="WP_382420026.1">
    <property type="nucleotide sequence ID" value="NZ_JBHSCW010000001.1"/>
</dbReference>
<keyword evidence="4 12" id="KW-0378">Hydrolase</keyword>
<gene>
    <name evidence="12" type="ORF">ACFOW6_00450</name>
</gene>
<dbReference type="GO" id="GO:0004177">
    <property type="term" value="F:aminopeptidase activity"/>
    <property type="evidence" value="ECO:0007669"/>
    <property type="project" value="UniProtKB-KW"/>
</dbReference>
<dbReference type="EC" id="3.4.11.-" evidence="12"/>